<name>X6MRX2_RETFI</name>
<organism evidence="1 2">
    <name type="scientific">Reticulomyxa filosa</name>
    <dbReference type="NCBI Taxonomy" id="46433"/>
    <lineage>
        <taxon>Eukaryota</taxon>
        <taxon>Sar</taxon>
        <taxon>Rhizaria</taxon>
        <taxon>Retaria</taxon>
        <taxon>Foraminifera</taxon>
        <taxon>Monothalamids</taxon>
        <taxon>Reticulomyxidae</taxon>
        <taxon>Reticulomyxa</taxon>
    </lineage>
</organism>
<dbReference type="InterPro" id="IPR032675">
    <property type="entry name" value="LRR_dom_sf"/>
</dbReference>
<dbReference type="EMBL" id="ASPP01018474">
    <property type="protein sequence ID" value="ETO16212.1"/>
    <property type="molecule type" value="Genomic_DNA"/>
</dbReference>
<comment type="caution">
    <text evidence="1">The sequence shown here is derived from an EMBL/GenBank/DDBJ whole genome shotgun (WGS) entry which is preliminary data.</text>
</comment>
<gene>
    <name evidence="1" type="ORF">RFI_21143</name>
</gene>
<sequence>MNVELVHVIADELLDDKKYQHLKWLNLSQTSLANQKKKEMILKLRKIGNNIKKEKEKESNVGSDKEQDLVKILCNGLRRNRSLQILHLSKNRAIDNVAWNEILQSLSVHPQLWMLVYNTNALNVQQCQMLGDFFGTQPNPSLAKISLESCGITDDL</sequence>
<dbReference type="Proteomes" id="UP000023152">
    <property type="component" value="Unassembled WGS sequence"/>
</dbReference>
<accession>X6MRX2</accession>
<dbReference type="AlphaFoldDB" id="X6MRX2"/>
<dbReference type="SUPFAM" id="SSF52047">
    <property type="entry name" value="RNI-like"/>
    <property type="match status" value="1"/>
</dbReference>
<evidence type="ECO:0000313" key="1">
    <source>
        <dbReference type="EMBL" id="ETO16212.1"/>
    </source>
</evidence>
<evidence type="ECO:0000313" key="2">
    <source>
        <dbReference type="Proteomes" id="UP000023152"/>
    </source>
</evidence>
<reference evidence="1 2" key="1">
    <citation type="journal article" date="2013" name="Curr. Biol.">
        <title>The Genome of the Foraminiferan Reticulomyxa filosa.</title>
        <authorList>
            <person name="Glockner G."/>
            <person name="Hulsmann N."/>
            <person name="Schleicher M."/>
            <person name="Noegel A.A."/>
            <person name="Eichinger L."/>
            <person name="Gallinger C."/>
            <person name="Pawlowski J."/>
            <person name="Sierra R."/>
            <person name="Euteneuer U."/>
            <person name="Pillet L."/>
            <person name="Moustafa A."/>
            <person name="Platzer M."/>
            <person name="Groth M."/>
            <person name="Szafranski K."/>
            <person name="Schliwa M."/>
        </authorList>
    </citation>
    <scope>NUCLEOTIDE SEQUENCE [LARGE SCALE GENOMIC DNA]</scope>
</reference>
<keyword evidence="2" id="KW-1185">Reference proteome</keyword>
<protein>
    <submittedName>
        <fullName evidence="1">Uncharacterized protein</fullName>
    </submittedName>
</protein>
<feature type="non-terminal residue" evidence="1">
    <location>
        <position position="156"/>
    </location>
</feature>
<dbReference type="Gene3D" id="3.80.10.10">
    <property type="entry name" value="Ribonuclease Inhibitor"/>
    <property type="match status" value="1"/>
</dbReference>
<proteinExistence type="predicted"/>